<gene>
    <name evidence="1" type="ORF">XD92_0492</name>
</gene>
<comment type="caution">
    <text evidence="1">The sequence shown here is derived from an EMBL/GenBank/DDBJ whole genome shotgun (WGS) entry which is preliminary data.</text>
</comment>
<dbReference type="AlphaFoldDB" id="A0A101HJV2"/>
<dbReference type="Proteomes" id="UP000053860">
    <property type="component" value="Unassembled WGS sequence"/>
</dbReference>
<accession>A0A101HJV2</accession>
<dbReference type="Pfam" id="PF14092">
    <property type="entry name" value="DUF4270"/>
    <property type="match status" value="1"/>
</dbReference>
<sequence length="365" mass="40908">MKPNSLYKALFVAFLLILTRSCDDTLDPVGFTIQPGMDNLTVGIDTLQLMSRTIQLDSIYARTTNPVLGEYLDPVFGSIKSGYMGEFYLPKGAGFKPGATVDSVKAVLSYTTMMGDSLAPMELSVYELNRSLKDAGNYTHINPAEYVDMTKPIGKKVFTGKNNTYHTEYYSSGYTTQPYKVYDIHVDLPMTIGERFLNEYNKPEHGMLNNLNQFRQFFPGLYFTTSFGKSTILNVNTTSLNVHYHYTEAGGSSSGEDTVRSDALRLYITPDVTQINTIRSNNQQLLEENDSHTYVKSPAGVVTEITFPFSEIHHELKSRALNLANFTLYALPDAMENPLVKISPPDYLLLVNRDSLDGFFEKGKL</sequence>
<name>A0A101HJV2_9BACT</name>
<proteinExistence type="predicted"/>
<feature type="non-terminal residue" evidence="1">
    <location>
        <position position="365"/>
    </location>
</feature>
<reference evidence="2" key="1">
    <citation type="journal article" date="2015" name="MBio">
        <title>Genome-Resolved Metagenomic Analysis Reveals Roles for Candidate Phyla and Other Microbial Community Members in Biogeochemical Transformations in Oil Reservoirs.</title>
        <authorList>
            <person name="Hu P."/>
            <person name="Tom L."/>
            <person name="Singh A."/>
            <person name="Thomas B.C."/>
            <person name="Baker B.J."/>
            <person name="Piceno Y.M."/>
            <person name="Andersen G.L."/>
            <person name="Banfield J.F."/>
        </authorList>
    </citation>
    <scope>NUCLEOTIDE SEQUENCE [LARGE SCALE GENOMIC DNA]</scope>
</reference>
<evidence type="ECO:0000313" key="2">
    <source>
        <dbReference type="Proteomes" id="UP000053860"/>
    </source>
</evidence>
<protein>
    <submittedName>
        <fullName evidence="1">Uncharacterized protein</fullName>
    </submittedName>
</protein>
<organism evidence="1 2">
    <name type="scientific">Proteiniphilum acetatigenes</name>
    <dbReference type="NCBI Taxonomy" id="294710"/>
    <lineage>
        <taxon>Bacteria</taxon>
        <taxon>Pseudomonadati</taxon>
        <taxon>Bacteroidota</taxon>
        <taxon>Bacteroidia</taxon>
        <taxon>Bacteroidales</taxon>
        <taxon>Dysgonomonadaceae</taxon>
        <taxon>Proteiniphilum</taxon>
    </lineage>
</organism>
<dbReference type="EMBL" id="LGGN01000066">
    <property type="protein sequence ID" value="KUK78155.1"/>
    <property type="molecule type" value="Genomic_DNA"/>
</dbReference>
<dbReference type="InterPro" id="IPR025366">
    <property type="entry name" value="DUF4270"/>
</dbReference>
<evidence type="ECO:0000313" key="1">
    <source>
        <dbReference type="EMBL" id="KUK78155.1"/>
    </source>
</evidence>